<accession>A0A7F8RDF0</accession>
<organism evidence="2 3">
    <name type="scientific">Leptonychotes weddellii</name>
    <name type="common">Weddell seal</name>
    <name type="synonym">Otaria weddellii</name>
    <dbReference type="NCBI Taxonomy" id="9713"/>
    <lineage>
        <taxon>Eukaryota</taxon>
        <taxon>Metazoa</taxon>
        <taxon>Chordata</taxon>
        <taxon>Craniata</taxon>
        <taxon>Vertebrata</taxon>
        <taxon>Euteleostomi</taxon>
        <taxon>Mammalia</taxon>
        <taxon>Eutheria</taxon>
        <taxon>Laurasiatheria</taxon>
        <taxon>Carnivora</taxon>
        <taxon>Caniformia</taxon>
        <taxon>Pinnipedia</taxon>
        <taxon>Phocidae</taxon>
        <taxon>Monachinae</taxon>
        <taxon>Lobodontini</taxon>
        <taxon>Leptonychotes</taxon>
    </lineage>
</organism>
<feature type="compositionally biased region" description="Basic and acidic residues" evidence="1">
    <location>
        <begin position="91"/>
        <end position="104"/>
    </location>
</feature>
<reference evidence="3" key="1">
    <citation type="submission" date="2025-08" db="UniProtKB">
        <authorList>
            <consortium name="RefSeq"/>
        </authorList>
    </citation>
    <scope>IDENTIFICATION</scope>
    <source>
        <tissue evidence="3">Liver</tissue>
    </source>
</reference>
<dbReference type="RefSeq" id="XP_030891221.1">
    <property type="nucleotide sequence ID" value="XM_031035361.1"/>
</dbReference>
<feature type="region of interest" description="Disordered" evidence="1">
    <location>
        <begin position="1"/>
        <end position="37"/>
    </location>
</feature>
<dbReference type="Proteomes" id="UP000245341">
    <property type="component" value="Unplaced"/>
</dbReference>
<evidence type="ECO:0000313" key="3">
    <source>
        <dbReference type="RefSeq" id="XP_030891221.1"/>
    </source>
</evidence>
<dbReference type="AlphaFoldDB" id="A0A7F8RDF0"/>
<feature type="region of interest" description="Disordered" evidence="1">
    <location>
        <begin position="82"/>
        <end position="114"/>
    </location>
</feature>
<gene>
    <name evidence="3" type="primary">LOC115943198</name>
</gene>
<keyword evidence="2" id="KW-1185">Reference proteome</keyword>
<evidence type="ECO:0000313" key="2">
    <source>
        <dbReference type="Proteomes" id="UP000245341"/>
    </source>
</evidence>
<name>A0A7F8RDF0_LEPWE</name>
<dbReference type="GeneID" id="115943198"/>
<sequence length="136" mass="14354">MRGRPEAGGSPSPRPALGHLRDRRGAPQRLPEPVSEKMRALQVRPTCLISLSGLSIPGLSTAASVIAAQSADLQGGEFAREWESSASQHTLSRESAADVVDPRPDPFNPLLSAPPGDPLQALAMCRRVPGPCLQCT</sequence>
<protein>
    <submittedName>
        <fullName evidence="3">Uncharacterized protein LOC115943198 isoform X4</fullName>
    </submittedName>
</protein>
<proteinExistence type="predicted"/>
<evidence type="ECO:0000256" key="1">
    <source>
        <dbReference type="SAM" id="MobiDB-lite"/>
    </source>
</evidence>